<evidence type="ECO:0000313" key="2">
    <source>
        <dbReference type="EMBL" id="GIY60527.1"/>
    </source>
</evidence>
<sequence length="88" mass="10249">MLRNKYGGIRIAIKREENTKYFPRPVFQQSKAGDVFCRVLFATYEFCRRSTGMESSFIGHVIKVRTTPSAALSESRQSWPRFPSNRKK</sequence>
<comment type="caution">
    <text evidence="2">The sequence shown here is derived from an EMBL/GenBank/DDBJ whole genome shotgun (WGS) entry which is preliminary data.</text>
</comment>
<feature type="region of interest" description="Disordered" evidence="1">
    <location>
        <begin position="67"/>
        <end position="88"/>
    </location>
</feature>
<organism evidence="2 3">
    <name type="scientific">Caerostris extrusa</name>
    <name type="common">Bark spider</name>
    <name type="synonym">Caerostris bankana</name>
    <dbReference type="NCBI Taxonomy" id="172846"/>
    <lineage>
        <taxon>Eukaryota</taxon>
        <taxon>Metazoa</taxon>
        <taxon>Ecdysozoa</taxon>
        <taxon>Arthropoda</taxon>
        <taxon>Chelicerata</taxon>
        <taxon>Arachnida</taxon>
        <taxon>Araneae</taxon>
        <taxon>Araneomorphae</taxon>
        <taxon>Entelegynae</taxon>
        <taxon>Araneoidea</taxon>
        <taxon>Araneidae</taxon>
        <taxon>Caerostris</taxon>
    </lineage>
</organism>
<dbReference type="Proteomes" id="UP001054945">
    <property type="component" value="Unassembled WGS sequence"/>
</dbReference>
<gene>
    <name evidence="2" type="ORF">CEXT_348311</name>
</gene>
<proteinExistence type="predicted"/>
<dbReference type="AlphaFoldDB" id="A0AAV4URU7"/>
<protein>
    <submittedName>
        <fullName evidence="2">Uncharacterized protein</fullName>
    </submittedName>
</protein>
<keyword evidence="3" id="KW-1185">Reference proteome</keyword>
<dbReference type="EMBL" id="BPLR01013335">
    <property type="protein sequence ID" value="GIY60527.1"/>
    <property type="molecule type" value="Genomic_DNA"/>
</dbReference>
<evidence type="ECO:0000256" key="1">
    <source>
        <dbReference type="SAM" id="MobiDB-lite"/>
    </source>
</evidence>
<evidence type="ECO:0000313" key="3">
    <source>
        <dbReference type="Proteomes" id="UP001054945"/>
    </source>
</evidence>
<name>A0AAV4URU7_CAEEX</name>
<accession>A0AAV4URU7</accession>
<feature type="compositionally biased region" description="Polar residues" evidence="1">
    <location>
        <begin position="67"/>
        <end position="78"/>
    </location>
</feature>
<reference evidence="2 3" key="1">
    <citation type="submission" date="2021-06" db="EMBL/GenBank/DDBJ databases">
        <title>Caerostris extrusa draft genome.</title>
        <authorList>
            <person name="Kono N."/>
            <person name="Arakawa K."/>
        </authorList>
    </citation>
    <scope>NUCLEOTIDE SEQUENCE [LARGE SCALE GENOMIC DNA]</scope>
</reference>